<dbReference type="Gene3D" id="1.25.40.20">
    <property type="entry name" value="Ankyrin repeat-containing domain"/>
    <property type="match status" value="1"/>
</dbReference>
<reference evidence="3 4" key="1">
    <citation type="journal article" date="2022" name="Int. J. Syst. Evol. Microbiol.">
        <title>Noviherbaspirillum aridicola sp. nov., isolated from an arid soil in Pakistan.</title>
        <authorList>
            <person name="Khan I.U."/>
            <person name="Saqib M."/>
            <person name="Amin A."/>
            <person name="Hussain F."/>
            <person name="Li L."/>
            <person name="Liu Y.H."/>
            <person name="Fang B.Z."/>
            <person name="Ahmed I."/>
            <person name="Li W.J."/>
        </authorList>
    </citation>
    <scope>NUCLEOTIDE SEQUENCE [LARGE SCALE GENOMIC DNA]</scope>
    <source>
        <strain evidence="3 4">NCCP-691</strain>
    </source>
</reference>
<dbReference type="PANTHER" id="PTHR24121:SF21">
    <property type="entry name" value="ANKYRIN REPEAT FAMILY PROTEIN"/>
    <property type="match status" value="1"/>
</dbReference>
<dbReference type="SUPFAM" id="SSF48403">
    <property type="entry name" value="Ankyrin repeat"/>
    <property type="match status" value="1"/>
</dbReference>
<keyword evidence="4" id="KW-1185">Reference proteome</keyword>
<evidence type="ECO:0000256" key="2">
    <source>
        <dbReference type="SAM" id="MobiDB-lite"/>
    </source>
</evidence>
<dbReference type="PROSITE" id="PS50088">
    <property type="entry name" value="ANK_REPEAT"/>
    <property type="match status" value="2"/>
</dbReference>
<dbReference type="RefSeq" id="WP_220807404.1">
    <property type="nucleotide sequence ID" value="NZ_BPMK01000004.1"/>
</dbReference>
<evidence type="ECO:0000313" key="4">
    <source>
        <dbReference type="Proteomes" id="UP000887222"/>
    </source>
</evidence>
<feature type="repeat" description="ANK" evidence="1">
    <location>
        <begin position="1300"/>
        <end position="1324"/>
    </location>
</feature>
<keyword evidence="1" id="KW-0040">ANK repeat</keyword>
<proteinExistence type="predicted"/>
<dbReference type="InterPro" id="IPR027417">
    <property type="entry name" value="P-loop_NTPase"/>
</dbReference>
<comment type="caution">
    <text evidence="3">The sequence shown here is derived from an EMBL/GenBank/DDBJ whole genome shotgun (WGS) entry which is preliminary data.</text>
</comment>
<accession>A0ABQ4Q279</accession>
<dbReference type="EMBL" id="BPMK01000004">
    <property type="protein sequence ID" value="GIZ51239.1"/>
    <property type="molecule type" value="Genomic_DNA"/>
</dbReference>
<feature type="repeat" description="ANK" evidence="1">
    <location>
        <begin position="1231"/>
        <end position="1255"/>
    </location>
</feature>
<evidence type="ECO:0008006" key="5">
    <source>
        <dbReference type="Google" id="ProtNLM"/>
    </source>
</evidence>
<dbReference type="SMART" id="SM00248">
    <property type="entry name" value="ANK"/>
    <property type="match status" value="3"/>
</dbReference>
<dbReference type="Proteomes" id="UP000887222">
    <property type="component" value="Unassembled WGS sequence"/>
</dbReference>
<dbReference type="PANTHER" id="PTHR24121">
    <property type="entry name" value="NO MECHANORECEPTOR POTENTIAL C, ISOFORM D-RELATED"/>
    <property type="match status" value="1"/>
</dbReference>
<protein>
    <recommendedName>
        <fullName evidence="5">AAA+ ATPase domain-containing protein</fullName>
    </recommendedName>
</protein>
<dbReference type="Pfam" id="PF00023">
    <property type="entry name" value="Ank"/>
    <property type="match status" value="1"/>
</dbReference>
<organism evidence="3 4">
    <name type="scientific">Noviherbaspirillum aridicola</name>
    <dbReference type="NCBI Taxonomy" id="2849687"/>
    <lineage>
        <taxon>Bacteria</taxon>
        <taxon>Pseudomonadati</taxon>
        <taxon>Pseudomonadota</taxon>
        <taxon>Betaproteobacteria</taxon>
        <taxon>Burkholderiales</taxon>
        <taxon>Oxalobacteraceae</taxon>
        <taxon>Noviherbaspirillum</taxon>
    </lineage>
</organism>
<dbReference type="InterPro" id="IPR036770">
    <property type="entry name" value="Ankyrin_rpt-contain_sf"/>
</dbReference>
<evidence type="ECO:0000256" key="1">
    <source>
        <dbReference type="PROSITE-ProRule" id="PRU00023"/>
    </source>
</evidence>
<dbReference type="Gene3D" id="3.40.50.300">
    <property type="entry name" value="P-loop containing nucleotide triphosphate hydrolases"/>
    <property type="match status" value="1"/>
</dbReference>
<dbReference type="PROSITE" id="PS50297">
    <property type="entry name" value="ANK_REP_REGION"/>
    <property type="match status" value="2"/>
</dbReference>
<name>A0ABQ4Q279_9BURK</name>
<dbReference type="InterPro" id="IPR002110">
    <property type="entry name" value="Ankyrin_rpt"/>
</dbReference>
<evidence type="ECO:0000313" key="3">
    <source>
        <dbReference type="EMBL" id="GIZ51239.1"/>
    </source>
</evidence>
<dbReference type="SUPFAM" id="SSF52540">
    <property type="entry name" value="P-loop containing nucleoside triphosphate hydrolases"/>
    <property type="match status" value="1"/>
</dbReference>
<feature type="region of interest" description="Disordered" evidence="2">
    <location>
        <begin position="1065"/>
        <end position="1095"/>
    </location>
</feature>
<gene>
    <name evidence="3" type="ORF">NCCP691_12530</name>
</gene>
<dbReference type="Pfam" id="PF12796">
    <property type="entry name" value="Ank_2"/>
    <property type="match status" value="1"/>
</dbReference>
<feature type="region of interest" description="Disordered" evidence="2">
    <location>
        <begin position="1117"/>
        <end position="1149"/>
    </location>
</feature>
<sequence>MPFSFPAIFTRSPLPTASRREHDSERQPLLPAQAHGHAIAHAASERPGRPVIHTSPLHAYRTSQFGRLWHQYTHHGLIQENGRPNFELARRMLHKLLFRTGLISVDAAANVAAGVIAGLVSRAILTRFTSHDASVLQEAVLNSVRFLVDRQPAAMTGRALGVDEKTALGLLFLAVYHQQQSGGQGMEFALATQLAGGTTAAVHAFVDLVRQLYPTRSEDLKAVYDTIIARDGKLIETMPEDRRYSVMVLRRELEMALVAPARRGKEVDGERVRELIEALDAHLHMWKSMCARPVNIWGYDTTSPEDVRKRERINFLEKRLSQQVSRDKNSQKAVETFIERMRMQRSSKWDPDAHGDSMPKLNVLLGVGGPGTGKTYLGKLLVELSGEDGVEVGFKYLVGYMAPPDEADKRGGTSISPFKAHSQFFNVMMKSRTALVICNEADLIGKGGEGMGTNQGYVDAVKRAFDPAGPGIITLESEPRYSNYIVDLRSTSFYITSNHAPTDPAIIRRFCPIEITGIPLPARREIARSTVEECLRNTIPAYFALSPEQTASLRREMANLMEFIIDKSLEDAGPSNMKVAIGDVLRYMARAYMDGTRNLAPASSGDDLLAGVPDPDHGPSWPQVSESDIELELRNVVDASFKKYREGSAILNMLDAAKEKLEALDRQGMRRLAELPTVEEYLASAEEAKLSAKDTILFVDKALQQQWKEAIDNMPPDARRFAEKLSTAAKNSLTYLNYVDAAAAKSNESYMNAEFFLKFLDRLARTPLQRKNLSHWEAGGDVAQREQIHQALESIEGLFDSDVNKRRVSELLRSYIDSTVPLPPGQDAPDPALKGANTLVITGPAGAGKDFLPREIVSRLGLRAVQMTIPRFLAIMRNEKVKDAPQLPNCSVDEALGPCSELLQGDGDAVLVFSGEELAQLSDADKIELNRLLSPNAVNPSITLRPMGGVSFRIDVAGLLKIFTMREQLDDEQTFSNARSITIGTLSPEMQRESARQIFAAQVAGLDNFDIPPEARRRIVDACGSMMDYVISENNKIEGGPALLQRVFAGLFAVERNDFQKRVMERGKQRADAPARPVTPGTPPGSREPAQTSAPPEHLIAYVDSVFADHRQALTKRRAAAGARAEDKPKAVSAPAGRPVAAPSQARPSGSAEIAGLLARLDPEQLREAIRTLAETTGADERVPAGQQSIRKFFAPVPTLMDAVSAGDLDQVEKMLKSSGRLKLLQRPNTEGETVLHVAARLGKLEVLELLLADGRALTAMLPDAGGRTPLHAAAAAGQGGCAQRLMEAAPGQLAARDNDGNSVLHLAATRGDEILVDLLLKDGRVNPTLQNNAGEVAAAIALKNGNPDLARRLLG</sequence>